<name>A0A0A9FLX8_ARUDO</name>
<organism evidence="1">
    <name type="scientific">Arundo donax</name>
    <name type="common">Giant reed</name>
    <name type="synonym">Donax arundinaceus</name>
    <dbReference type="NCBI Taxonomy" id="35708"/>
    <lineage>
        <taxon>Eukaryota</taxon>
        <taxon>Viridiplantae</taxon>
        <taxon>Streptophyta</taxon>
        <taxon>Embryophyta</taxon>
        <taxon>Tracheophyta</taxon>
        <taxon>Spermatophyta</taxon>
        <taxon>Magnoliopsida</taxon>
        <taxon>Liliopsida</taxon>
        <taxon>Poales</taxon>
        <taxon>Poaceae</taxon>
        <taxon>PACMAD clade</taxon>
        <taxon>Arundinoideae</taxon>
        <taxon>Arundineae</taxon>
        <taxon>Arundo</taxon>
    </lineage>
</organism>
<proteinExistence type="predicted"/>
<evidence type="ECO:0000313" key="1">
    <source>
        <dbReference type="EMBL" id="JAE12234.1"/>
    </source>
</evidence>
<dbReference type="EMBL" id="GBRH01185662">
    <property type="protein sequence ID" value="JAE12234.1"/>
    <property type="molecule type" value="Transcribed_RNA"/>
</dbReference>
<dbReference type="AlphaFoldDB" id="A0A0A9FLX8"/>
<sequence>MPLLLISSNLYNQASLHNLSI</sequence>
<protein>
    <submittedName>
        <fullName evidence="1">Uncharacterized protein</fullName>
    </submittedName>
</protein>
<reference evidence="1" key="1">
    <citation type="submission" date="2014-09" db="EMBL/GenBank/DDBJ databases">
        <authorList>
            <person name="Magalhaes I.L.F."/>
            <person name="Oliveira U."/>
            <person name="Santos F.R."/>
            <person name="Vidigal T.H.D.A."/>
            <person name="Brescovit A.D."/>
            <person name="Santos A.J."/>
        </authorList>
    </citation>
    <scope>NUCLEOTIDE SEQUENCE</scope>
    <source>
        <tissue evidence="1">Shoot tissue taken approximately 20 cm above the soil surface</tissue>
    </source>
</reference>
<reference evidence="1" key="2">
    <citation type="journal article" date="2015" name="Data Brief">
        <title>Shoot transcriptome of the giant reed, Arundo donax.</title>
        <authorList>
            <person name="Barrero R.A."/>
            <person name="Guerrero F.D."/>
            <person name="Moolhuijzen P."/>
            <person name="Goolsby J.A."/>
            <person name="Tidwell J."/>
            <person name="Bellgard S.E."/>
            <person name="Bellgard M.I."/>
        </authorList>
    </citation>
    <scope>NUCLEOTIDE SEQUENCE</scope>
    <source>
        <tissue evidence="1">Shoot tissue taken approximately 20 cm above the soil surface</tissue>
    </source>
</reference>
<accession>A0A0A9FLX8</accession>